<dbReference type="PROSITE" id="PS01063">
    <property type="entry name" value="SIGMA70_ECF"/>
    <property type="match status" value="1"/>
</dbReference>
<comment type="caution">
    <text evidence="9">The sequence shown here is derived from an EMBL/GenBank/DDBJ whole genome shotgun (WGS) entry which is preliminary data.</text>
</comment>
<keyword evidence="3 6" id="KW-0731">Sigma factor</keyword>
<evidence type="ECO:0000313" key="10">
    <source>
        <dbReference type="Proteomes" id="UP001589628"/>
    </source>
</evidence>
<keyword evidence="4 6" id="KW-0238">DNA-binding</keyword>
<dbReference type="InterPro" id="IPR013324">
    <property type="entry name" value="RNA_pol_sigma_r3/r4-like"/>
</dbReference>
<evidence type="ECO:0000259" key="8">
    <source>
        <dbReference type="Pfam" id="PF08281"/>
    </source>
</evidence>
<dbReference type="Pfam" id="PF04542">
    <property type="entry name" value="Sigma70_r2"/>
    <property type="match status" value="1"/>
</dbReference>
<feature type="domain" description="RNA polymerase sigma-70 region 2" evidence="7">
    <location>
        <begin position="30"/>
        <end position="97"/>
    </location>
</feature>
<evidence type="ECO:0000256" key="6">
    <source>
        <dbReference type="RuleBase" id="RU000716"/>
    </source>
</evidence>
<dbReference type="PANTHER" id="PTHR43133:SF8">
    <property type="entry name" value="RNA POLYMERASE SIGMA FACTOR HI_1459-RELATED"/>
    <property type="match status" value="1"/>
</dbReference>
<evidence type="ECO:0000313" key="9">
    <source>
        <dbReference type="EMBL" id="MFB9886077.1"/>
    </source>
</evidence>
<comment type="similarity">
    <text evidence="1 6">Belongs to the sigma-70 factor family. ECF subfamily.</text>
</comment>
<dbReference type="InterPro" id="IPR013325">
    <property type="entry name" value="RNA_pol_sigma_r2"/>
</dbReference>
<evidence type="ECO:0000256" key="5">
    <source>
        <dbReference type="ARBA" id="ARBA00023163"/>
    </source>
</evidence>
<evidence type="ECO:0000256" key="4">
    <source>
        <dbReference type="ARBA" id="ARBA00023125"/>
    </source>
</evidence>
<dbReference type="Gene3D" id="1.10.10.10">
    <property type="entry name" value="Winged helix-like DNA-binding domain superfamily/Winged helix DNA-binding domain"/>
    <property type="match status" value="1"/>
</dbReference>
<evidence type="ECO:0000259" key="7">
    <source>
        <dbReference type="Pfam" id="PF04542"/>
    </source>
</evidence>
<dbReference type="Gene3D" id="1.10.1740.10">
    <property type="match status" value="1"/>
</dbReference>
<dbReference type="InterPro" id="IPR014284">
    <property type="entry name" value="RNA_pol_sigma-70_dom"/>
</dbReference>
<evidence type="ECO:0000256" key="1">
    <source>
        <dbReference type="ARBA" id="ARBA00010641"/>
    </source>
</evidence>
<name>A0ABV5Z9Z0_9GAMM</name>
<dbReference type="InterPro" id="IPR007627">
    <property type="entry name" value="RNA_pol_sigma70_r2"/>
</dbReference>
<sequence>MIEDSLQQSDWPVLMAAVVEHGDKQAFMQIYDHFAPRLVSYLQAQGASTAQAEELAQEAMLNVWRKAPLYQADKAALSTWIFRIARNLYIDSLRRQRMLLVEWDDQYEQQESFDSPLLEGGDDHLVEARIKAAMESLPNQQAQVVYKSFFESKSHSEIAADMDLPLGSVKSSLRLAFQKLRQALGGPQ</sequence>
<evidence type="ECO:0000256" key="3">
    <source>
        <dbReference type="ARBA" id="ARBA00023082"/>
    </source>
</evidence>
<dbReference type="NCBIfam" id="TIGR02937">
    <property type="entry name" value="sigma70-ECF"/>
    <property type="match status" value="1"/>
</dbReference>
<dbReference type="InterPro" id="IPR013249">
    <property type="entry name" value="RNA_pol_sigma70_r4_t2"/>
</dbReference>
<organism evidence="9 10">
    <name type="scientific">Balneatrix alpica</name>
    <dbReference type="NCBI Taxonomy" id="75684"/>
    <lineage>
        <taxon>Bacteria</taxon>
        <taxon>Pseudomonadati</taxon>
        <taxon>Pseudomonadota</taxon>
        <taxon>Gammaproteobacteria</taxon>
        <taxon>Oceanospirillales</taxon>
        <taxon>Balneatrichaceae</taxon>
        <taxon>Balneatrix</taxon>
    </lineage>
</organism>
<dbReference type="PANTHER" id="PTHR43133">
    <property type="entry name" value="RNA POLYMERASE ECF-TYPE SIGMA FACTO"/>
    <property type="match status" value="1"/>
</dbReference>
<keyword evidence="10" id="KW-1185">Reference proteome</keyword>
<dbReference type="InterPro" id="IPR036388">
    <property type="entry name" value="WH-like_DNA-bd_sf"/>
</dbReference>
<dbReference type="EMBL" id="JBHLZN010000002">
    <property type="protein sequence ID" value="MFB9886077.1"/>
    <property type="molecule type" value="Genomic_DNA"/>
</dbReference>
<accession>A0ABV5Z9Z0</accession>
<dbReference type="Pfam" id="PF08281">
    <property type="entry name" value="Sigma70_r4_2"/>
    <property type="match status" value="1"/>
</dbReference>
<proteinExistence type="inferred from homology"/>
<keyword evidence="5 6" id="KW-0804">Transcription</keyword>
<dbReference type="CDD" id="cd06171">
    <property type="entry name" value="Sigma70_r4"/>
    <property type="match status" value="1"/>
</dbReference>
<dbReference type="SUPFAM" id="SSF88659">
    <property type="entry name" value="Sigma3 and sigma4 domains of RNA polymerase sigma factors"/>
    <property type="match status" value="1"/>
</dbReference>
<dbReference type="SUPFAM" id="SSF88946">
    <property type="entry name" value="Sigma2 domain of RNA polymerase sigma factors"/>
    <property type="match status" value="1"/>
</dbReference>
<gene>
    <name evidence="9" type="ORF">ACFFLH_06620</name>
</gene>
<reference evidence="9 10" key="1">
    <citation type="submission" date="2024-09" db="EMBL/GenBank/DDBJ databases">
        <authorList>
            <person name="Sun Q."/>
            <person name="Mori K."/>
        </authorList>
    </citation>
    <scope>NUCLEOTIDE SEQUENCE [LARGE SCALE GENOMIC DNA]</scope>
    <source>
        <strain evidence="9 10">ATCC 51285</strain>
    </source>
</reference>
<protein>
    <recommendedName>
        <fullName evidence="6">RNA polymerase sigma factor</fullName>
    </recommendedName>
</protein>
<feature type="domain" description="RNA polymerase sigma factor 70 region 4 type 2" evidence="8">
    <location>
        <begin position="129"/>
        <end position="180"/>
    </location>
</feature>
<dbReference type="InterPro" id="IPR000838">
    <property type="entry name" value="RNA_pol_sigma70_ECF_CS"/>
</dbReference>
<keyword evidence="2 6" id="KW-0805">Transcription regulation</keyword>
<dbReference type="Proteomes" id="UP001589628">
    <property type="component" value="Unassembled WGS sequence"/>
</dbReference>
<dbReference type="RefSeq" id="WP_035460606.1">
    <property type="nucleotide sequence ID" value="NZ_JBHLZN010000002.1"/>
</dbReference>
<dbReference type="InterPro" id="IPR039425">
    <property type="entry name" value="RNA_pol_sigma-70-like"/>
</dbReference>
<evidence type="ECO:0000256" key="2">
    <source>
        <dbReference type="ARBA" id="ARBA00023015"/>
    </source>
</evidence>